<feature type="region of interest" description="Disordered" evidence="1">
    <location>
        <begin position="1"/>
        <end position="20"/>
    </location>
</feature>
<proteinExistence type="predicted"/>
<sequence length="83" mass="9411">MLGKDKAAEANPSDAKTPSAKLAAEYLRLGGTRRAKIDDNIVNTRKWENEPSAANDFWMKHIEPMDDRQRRDVEIELPSISDD</sequence>
<protein>
    <submittedName>
        <fullName evidence="2">Uncharacterized protein</fullName>
    </submittedName>
</protein>
<comment type="caution">
    <text evidence="2">The sequence shown here is derived from an EMBL/GenBank/DDBJ whole genome shotgun (WGS) entry which is preliminary data.</text>
</comment>
<evidence type="ECO:0000256" key="1">
    <source>
        <dbReference type="SAM" id="MobiDB-lite"/>
    </source>
</evidence>
<evidence type="ECO:0000313" key="2">
    <source>
        <dbReference type="EMBL" id="TRL31856.1"/>
    </source>
</evidence>
<organism evidence="2 3">
    <name type="scientific">Rhizobium straminoryzae</name>
    <dbReference type="NCBI Taxonomy" id="1387186"/>
    <lineage>
        <taxon>Bacteria</taxon>
        <taxon>Pseudomonadati</taxon>
        <taxon>Pseudomonadota</taxon>
        <taxon>Alphaproteobacteria</taxon>
        <taxon>Hyphomicrobiales</taxon>
        <taxon>Rhizobiaceae</taxon>
        <taxon>Rhizobium/Agrobacterium group</taxon>
        <taxon>Rhizobium</taxon>
    </lineage>
</organism>
<dbReference type="Proteomes" id="UP000316801">
    <property type="component" value="Unassembled WGS sequence"/>
</dbReference>
<evidence type="ECO:0000313" key="3">
    <source>
        <dbReference type="Proteomes" id="UP000316801"/>
    </source>
</evidence>
<dbReference type="AlphaFoldDB" id="A0A549SQF4"/>
<dbReference type="EMBL" id="VJMG01000089">
    <property type="protein sequence ID" value="TRL31856.1"/>
    <property type="molecule type" value="Genomic_DNA"/>
</dbReference>
<name>A0A549SQF4_9HYPH</name>
<gene>
    <name evidence="2" type="ORF">FNA46_24150</name>
</gene>
<keyword evidence="3" id="KW-1185">Reference proteome</keyword>
<reference evidence="2 3" key="1">
    <citation type="submission" date="2019-07" db="EMBL/GenBank/DDBJ databases">
        <title>Ln-dependent methylotrophs.</title>
        <authorList>
            <person name="Tani A."/>
        </authorList>
    </citation>
    <scope>NUCLEOTIDE SEQUENCE [LARGE SCALE GENOMIC DNA]</scope>
    <source>
        <strain evidence="2 3">SM12</strain>
    </source>
</reference>
<accession>A0A549SQF4</accession>